<dbReference type="PANTHER" id="PTHR43333">
    <property type="entry name" value="2-HACID_DH_C DOMAIN-CONTAINING PROTEIN"/>
    <property type="match status" value="1"/>
</dbReference>
<reference evidence="5" key="1">
    <citation type="submission" date="2016-10" db="EMBL/GenBank/DDBJ databases">
        <authorList>
            <person name="Varghese N."/>
            <person name="Submissions S."/>
        </authorList>
    </citation>
    <scope>NUCLEOTIDE SEQUENCE [LARGE SCALE GENOMIC DNA]</scope>
    <source>
        <strain evidence="5">DSM 21368</strain>
    </source>
</reference>
<dbReference type="GO" id="GO:0051287">
    <property type="term" value="F:NAD binding"/>
    <property type="evidence" value="ECO:0007669"/>
    <property type="project" value="InterPro"/>
</dbReference>
<dbReference type="STRING" id="648782.SAMN04488554_3712"/>
<name>A0A1H5MZD1_9MICO</name>
<keyword evidence="1" id="KW-0560">Oxidoreductase</keyword>
<dbReference type="Gene3D" id="3.40.50.720">
    <property type="entry name" value="NAD(P)-binding Rossmann-like Domain"/>
    <property type="match status" value="2"/>
</dbReference>
<accession>A0A1H5MZD1</accession>
<keyword evidence="2" id="KW-0520">NAD</keyword>
<evidence type="ECO:0000259" key="3">
    <source>
        <dbReference type="Pfam" id="PF02826"/>
    </source>
</evidence>
<dbReference type="Pfam" id="PF02826">
    <property type="entry name" value="2-Hacid_dh_C"/>
    <property type="match status" value="1"/>
</dbReference>
<evidence type="ECO:0000313" key="5">
    <source>
        <dbReference type="Proteomes" id="UP000199220"/>
    </source>
</evidence>
<dbReference type="SUPFAM" id="SSF51735">
    <property type="entry name" value="NAD(P)-binding Rossmann-fold domains"/>
    <property type="match status" value="1"/>
</dbReference>
<sequence length="313" mass="32585">MKLLLPSSIPLSLDAPDGVQTHVYDINAPIPAEHRDAEAVVVWSNPSDRLAAMVDELPRLQWIQALMAGTDKVEEAGFGSDVVLCSGRGLHDAPVAEHTLALLLAAARRLDHAVLAQTDSAWYASDDAHRPFGAIERFSTLTGAHVVIWGFGGIGTRLAGYVSALGARVTGVATSAGERDGYPVVTAADLPTVLPTADVLVNILPATPATEKVVDAEILGMLPDRAWLVNVGRGATVDENALVAALEAGSVAGAALDVFATEPLPASSPLWKAPNTIITPHTAGGRPEAPERLIAANLGRLLAGDDLLNVVAR</sequence>
<dbReference type="AlphaFoldDB" id="A0A1H5MZD1"/>
<organism evidence="4 5">
    <name type="scientific">Ruania alba</name>
    <dbReference type="NCBI Taxonomy" id="648782"/>
    <lineage>
        <taxon>Bacteria</taxon>
        <taxon>Bacillati</taxon>
        <taxon>Actinomycetota</taxon>
        <taxon>Actinomycetes</taxon>
        <taxon>Micrococcales</taxon>
        <taxon>Ruaniaceae</taxon>
        <taxon>Ruania</taxon>
    </lineage>
</organism>
<dbReference type="InterPro" id="IPR006140">
    <property type="entry name" value="D-isomer_DH_NAD-bd"/>
</dbReference>
<dbReference type="EMBL" id="FNTX01000002">
    <property type="protein sequence ID" value="SEE93758.1"/>
    <property type="molecule type" value="Genomic_DNA"/>
</dbReference>
<proteinExistence type="predicted"/>
<dbReference type="OrthoDB" id="4324715at2"/>
<protein>
    <submittedName>
        <fullName evidence="4">Phosphoglycerate dehydrogenase</fullName>
    </submittedName>
</protein>
<dbReference type="Proteomes" id="UP000199220">
    <property type="component" value="Unassembled WGS sequence"/>
</dbReference>
<evidence type="ECO:0000256" key="2">
    <source>
        <dbReference type="ARBA" id="ARBA00023027"/>
    </source>
</evidence>
<evidence type="ECO:0000313" key="4">
    <source>
        <dbReference type="EMBL" id="SEE93758.1"/>
    </source>
</evidence>
<evidence type="ECO:0000256" key="1">
    <source>
        <dbReference type="ARBA" id="ARBA00023002"/>
    </source>
</evidence>
<dbReference type="PANTHER" id="PTHR43333:SF1">
    <property type="entry name" value="D-ISOMER SPECIFIC 2-HYDROXYACID DEHYDROGENASE NAD-BINDING DOMAIN-CONTAINING PROTEIN"/>
    <property type="match status" value="1"/>
</dbReference>
<keyword evidence="5" id="KW-1185">Reference proteome</keyword>
<dbReference type="InterPro" id="IPR036291">
    <property type="entry name" value="NAD(P)-bd_dom_sf"/>
</dbReference>
<gene>
    <name evidence="4" type="ORF">SAMN04488554_3712</name>
</gene>
<dbReference type="GO" id="GO:0016491">
    <property type="term" value="F:oxidoreductase activity"/>
    <property type="evidence" value="ECO:0007669"/>
    <property type="project" value="UniProtKB-KW"/>
</dbReference>
<feature type="domain" description="D-isomer specific 2-hydroxyacid dehydrogenase NAD-binding" evidence="3">
    <location>
        <begin position="100"/>
        <end position="283"/>
    </location>
</feature>
<dbReference type="RefSeq" id="WP_089774525.1">
    <property type="nucleotide sequence ID" value="NZ_FNTX01000002.1"/>
</dbReference>
<dbReference type="SUPFAM" id="SSF52283">
    <property type="entry name" value="Formate/glycerate dehydrogenase catalytic domain-like"/>
    <property type="match status" value="1"/>
</dbReference>